<dbReference type="CDD" id="cd05324">
    <property type="entry name" value="carb_red_PTCR-like_SDR_c"/>
    <property type="match status" value="1"/>
</dbReference>
<reference evidence="5 6" key="1">
    <citation type="submission" date="2020-08" db="EMBL/GenBank/DDBJ databases">
        <title>Sequencing the genomes of 1000 actinobacteria strains.</title>
        <authorList>
            <person name="Klenk H.-P."/>
        </authorList>
    </citation>
    <scope>NUCLEOTIDE SEQUENCE [LARGE SCALE GENOMIC DNA]</scope>
    <source>
        <strain evidence="5 6">DSM 45886</strain>
    </source>
</reference>
<dbReference type="PRINTS" id="PR00080">
    <property type="entry name" value="SDRFAMILY"/>
</dbReference>
<proteinExistence type="inferred from homology"/>
<dbReference type="EMBL" id="JACHJW010000001">
    <property type="protein sequence ID" value="MBB4960568.1"/>
    <property type="molecule type" value="Genomic_DNA"/>
</dbReference>
<dbReference type="PANTHER" id="PTHR43490">
    <property type="entry name" value="(+)-NEOMENTHOL DEHYDROGENASE"/>
    <property type="match status" value="1"/>
</dbReference>
<evidence type="ECO:0000313" key="6">
    <source>
        <dbReference type="Proteomes" id="UP000578819"/>
    </source>
</evidence>
<dbReference type="InterPro" id="IPR020904">
    <property type="entry name" value="Sc_DH/Rdtase_CS"/>
</dbReference>
<dbReference type="AlphaFoldDB" id="A0A7W7STA8"/>
<dbReference type="Proteomes" id="UP000578819">
    <property type="component" value="Unassembled WGS sequence"/>
</dbReference>
<dbReference type="Gene3D" id="3.40.50.720">
    <property type="entry name" value="NAD(P)-binding Rossmann-like Domain"/>
    <property type="match status" value="1"/>
</dbReference>
<keyword evidence="2" id="KW-0521">NADP</keyword>
<dbReference type="RefSeq" id="WP_184536319.1">
    <property type="nucleotide sequence ID" value="NZ_JACHJW010000001.1"/>
</dbReference>
<dbReference type="PRINTS" id="PR00081">
    <property type="entry name" value="GDHRDH"/>
</dbReference>
<sequence length="242" mass="25324">MNEPKIALVTGANKGIGYEIARGLGETGATVLVGARHLERGADAAEKLATEGINAVALALNVTDPASVSAAAARIEREYGRLDILVNNAGISLEQDQKPSEVPVDLLERTYATNVFAVVAVTNAMLPLIRRAAAGRIVNISSSLGSLAITSDPHSRYAQFQMLAYNSSKSALNSITISYANELRDTLIKVNAADPGYCATDINAHAGPRTPAQGAIAAIRLATLPDDGPTAGFFNEEGVIPW</sequence>
<name>A0A7W7STA8_9ACTN</name>
<gene>
    <name evidence="5" type="ORF">FHR38_004301</name>
</gene>
<keyword evidence="6" id="KW-1185">Reference proteome</keyword>
<evidence type="ECO:0000313" key="5">
    <source>
        <dbReference type="EMBL" id="MBB4960568.1"/>
    </source>
</evidence>
<dbReference type="GO" id="GO:0016616">
    <property type="term" value="F:oxidoreductase activity, acting on the CH-OH group of donors, NAD or NADP as acceptor"/>
    <property type="evidence" value="ECO:0007669"/>
    <property type="project" value="InterPro"/>
</dbReference>
<dbReference type="PROSITE" id="PS00061">
    <property type="entry name" value="ADH_SHORT"/>
    <property type="match status" value="1"/>
</dbReference>
<evidence type="ECO:0000256" key="4">
    <source>
        <dbReference type="RuleBase" id="RU000363"/>
    </source>
</evidence>
<organism evidence="5 6">
    <name type="scientific">Micromonospora polyrhachis</name>
    <dbReference type="NCBI Taxonomy" id="1282883"/>
    <lineage>
        <taxon>Bacteria</taxon>
        <taxon>Bacillati</taxon>
        <taxon>Actinomycetota</taxon>
        <taxon>Actinomycetes</taxon>
        <taxon>Micromonosporales</taxon>
        <taxon>Micromonosporaceae</taxon>
        <taxon>Micromonospora</taxon>
    </lineage>
</organism>
<evidence type="ECO:0000256" key="3">
    <source>
        <dbReference type="ARBA" id="ARBA00023002"/>
    </source>
</evidence>
<comment type="similarity">
    <text evidence="1 4">Belongs to the short-chain dehydrogenases/reductases (SDR) family.</text>
</comment>
<evidence type="ECO:0000256" key="1">
    <source>
        <dbReference type="ARBA" id="ARBA00006484"/>
    </source>
</evidence>
<dbReference type="SUPFAM" id="SSF51735">
    <property type="entry name" value="NAD(P)-binding Rossmann-fold domains"/>
    <property type="match status" value="1"/>
</dbReference>
<evidence type="ECO:0000256" key="2">
    <source>
        <dbReference type="ARBA" id="ARBA00022857"/>
    </source>
</evidence>
<dbReference type="InterPro" id="IPR045313">
    <property type="entry name" value="CBR1-like"/>
</dbReference>
<dbReference type="Pfam" id="PF00106">
    <property type="entry name" value="adh_short"/>
    <property type="match status" value="1"/>
</dbReference>
<dbReference type="InterPro" id="IPR002347">
    <property type="entry name" value="SDR_fam"/>
</dbReference>
<protein>
    <submittedName>
        <fullName evidence="5">NAD(P)-dependent dehydrogenase (Short-subunit alcohol dehydrogenase family)</fullName>
    </submittedName>
</protein>
<dbReference type="InterPro" id="IPR036291">
    <property type="entry name" value="NAD(P)-bd_dom_sf"/>
</dbReference>
<keyword evidence="3" id="KW-0560">Oxidoreductase</keyword>
<comment type="caution">
    <text evidence="5">The sequence shown here is derived from an EMBL/GenBank/DDBJ whole genome shotgun (WGS) entry which is preliminary data.</text>
</comment>
<dbReference type="PANTHER" id="PTHR43490:SF99">
    <property type="entry name" value="SHORT-CHAIN DEHYDROGENASE_REDUCTASE"/>
    <property type="match status" value="1"/>
</dbReference>
<accession>A0A7W7STA8</accession>